<dbReference type="EMBL" id="UYYA01003960">
    <property type="protein sequence ID" value="VDM58181.1"/>
    <property type="molecule type" value="Genomic_DNA"/>
</dbReference>
<organism evidence="4">
    <name type="scientific">Angiostrongylus costaricensis</name>
    <name type="common">Nematode worm</name>
    <dbReference type="NCBI Taxonomy" id="334426"/>
    <lineage>
        <taxon>Eukaryota</taxon>
        <taxon>Metazoa</taxon>
        <taxon>Ecdysozoa</taxon>
        <taxon>Nematoda</taxon>
        <taxon>Chromadorea</taxon>
        <taxon>Rhabditida</taxon>
        <taxon>Rhabditina</taxon>
        <taxon>Rhabditomorpha</taxon>
        <taxon>Strongyloidea</taxon>
        <taxon>Metastrongylidae</taxon>
        <taxon>Angiostrongylus</taxon>
    </lineage>
</organism>
<dbReference type="WBParaSite" id="ACOC_0000659501-mRNA-1">
    <property type="protein sequence ID" value="ACOC_0000659501-mRNA-1"/>
    <property type="gene ID" value="ACOC_0000659501"/>
</dbReference>
<proteinExistence type="predicted"/>
<evidence type="ECO:0000313" key="4">
    <source>
        <dbReference type="WBParaSite" id="ACOC_0000659501-mRNA-1"/>
    </source>
</evidence>
<dbReference type="OrthoDB" id="5862650at2759"/>
<feature type="signal peptide" evidence="1">
    <location>
        <begin position="1"/>
        <end position="17"/>
    </location>
</feature>
<reference evidence="2 3" key="2">
    <citation type="submission" date="2018-11" db="EMBL/GenBank/DDBJ databases">
        <authorList>
            <consortium name="Pathogen Informatics"/>
        </authorList>
    </citation>
    <scope>NUCLEOTIDE SEQUENCE [LARGE SCALE GENOMIC DNA]</scope>
    <source>
        <strain evidence="2 3">Costa Rica</strain>
    </source>
</reference>
<evidence type="ECO:0000256" key="1">
    <source>
        <dbReference type="SAM" id="SignalP"/>
    </source>
</evidence>
<protein>
    <submittedName>
        <fullName evidence="4">Secreted protein</fullName>
    </submittedName>
</protein>
<dbReference type="AlphaFoldDB" id="A0A0R3PNH0"/>
<reference evidence="4" key="1">
    <citation type="submission" date="2017-02" db="UniProtKB">
        <authorList>
            <consortium name="WormBaseParasite"/>
        </authorList>
    </citation>
    <scope>IDENTIFICATION</scope>
</reference>
<evidence type="ECO:0000313" key="2">
    <source>
        <dbReference type="EMBL" id="VDM58181.1"/>
    </source>
</evidence>
<feature type="chain" id="PRO_5043130220" evidence="1">
    <location>
        <begin position="18"/>
        <end position="73"/>
    </location>
</feature>
<keyword evidence="1" id="KW-0732">Signal</keyword>
<keyword evidence="3" id="KW-1185">Reference proteome</keyword>
<gene>
    <name evidence="2" type="ORF">ACOC_LOCUS6596</name>
</gene>
<evidence type="ECO:0000313" key="3">
    <source>
        <dbReference type="Proteomes" id="UP000267027"/>
    </source>
</evidence>
<name>A0A0R3PNH0_ANGCS</name>
<dbReference type="Proteomes" id="UP000267027">
    <property type="component" value="Unassembled WGS sequence"/>
</dbReference>
<accession>A0A0R3PNH0</accession>
<sequence>MQAVIVVLCALCVLGLSQMTFTDRWNKRDAPLYELFTSAKVLDFLKSCFYHSENRVFLMSLTSLSNIFFRFWL</sequence>